<evidence type="ECO:0000313" key="2">
    <source>
        <dbReference type="Proteomes" id="UP000786387"/>
    </source>
</evidence>
<accession>A0ABR5YWP2</accession>
<comment type="caution">
    <text evidence="1">The sequence shown here is derived from an EMBL/GenBank/DDBJ whole genome shotgun (WGS) entry which is preliminary data.</text>
</comment>
<proteinExistence type="predicted"/>
<sequence>MDPSRCPVCGKGNDCGLAGGDSTSPCWCFSMTIDATRLADLPPQVQGNACLCPRCARGDRSGTAQ</sequence>
<evidence type="ECO:0000313" key="1">
    <source>
        <dbReference type="EMBL" id="MBA1272360.1"/>
    </source>
</evidence>
<reference evidence="1 2" key="1">
    <citation type="submission" date="2020-02" db="EMBL/GenBank/DDBJ databases">
        <title>Synteny-based analysis reveals conserved mechanism for high triclosan tolerance in Pseudomonas, as well as instances of horizontal transfer.</title>
        <authorList>
            <person name="Mcfarland A.G."/>
            <person name="Bertucci H.K."/>
            <person name="Litmann E."/>
            <person name="Shen J."/>
            <person name="Huttenhower C."/>
            <person name="Hartmann E.M."/>
        </authorList>
    </citation>
    <scope>NUCLEOTIDE SEQUENCE [LARGE SCALE GENOMIC DNA]</scope>
    <source>
        <strain evidence="1 2">115A1</strain>
    </source>
</reference>
<name>A0ABR5YWP2_9GAMM</name>
<dbReference type="Pfam" id="PF14375">
    <property type="entry name" value="Cys_rich_CWC"/>
    <property type="match status" value="1"/>
</dbReference>
<gene>
    <name evidence="1" type="ORF">G7026_03210</name>
</gene>
<dbReference type="EMBL" id="JAAMRF010000002">
    <property type="protein sequence ID" value="MBA1272360.1"/>
    <property type="molecule type" value="Genomic_DNA"/>
</dbReference>
<dbReference type="InterPro" id="IPR032720">
    <property type="entry name" value="Cys_rich_CWC"/>
</dbReference>
<protein>
    <submittedName>
        <fullName evidence="1">Cysteine-rich CWC family protein</fullName>
    </submittedName>
</protein>
<dbReference type="Proteomes" id="UP000786387">
    <property type="component" value="Unassembled WGS sequence"/>
</dbReference>
<keyword evidence="2" id="KW-1185">Reference proteome</keyword>
<organism evidence="1 2">
    <name type="scientific">Stutzerimonas azotifigens</name>
    <dbReference type="NCBI Taxonomy" id="291995"/>
    <lineage>
        <taxon>Bacteria</taxon>
        <taxon>Pseudomonadati</taxon>
        <taxon>Pseudomonadota</taxon>
        <taxon>Gammaproteobacteria</taxon>
        <taxon>Pseudomonadales</taxon>
        <taxon>Pseudomonadaceae</taxon>
        <taxon>Stutzerimonas</taxon>
    </lineage>
</organism>